<sequence length="181" mass="18581">MRNVLLIASLALAATVGLTGCGSSAQPSSGTGSSTNTSTAAPSTPCKADDFKVTGDFGTAPKVEIPACKPTDELIIKDLIQGTGAEVKAGTTATVNYQLTTFSDKKVLDSSFKRGQPFDVENVGQARVIEGWNEGIIGLKENGRRLLVVPPAKGYGEGGGGIKPNETLVFVIDGVKVTPAA</sequence>
<name>A0ABQ2VDC4_9PSEU</name>
<dbReference type="PROSITE" id="PS51257">
    <property type="entry name" value="PROKAR_LIPOPROTEIN"/>
    <property type="match status" value="1"/>
</dbReference>
<dbReference type="PROSITE" id="PS50059">
    <property type="entry name" value="FKBP_PPIASE"/>
    <property type="match status" value="1"/>
</dbReference>
<evidence type="ECO:0000256" key="5">
    <source>
        <dbReference type="PROSITE-ProRule" id="PRU00277"/>
    </source>
</evidence>
<evidence type="ECO:0000256" key="8">
    <source>
        <dbReference type="SAM" id="SignalP"/>
    </source>
</evidence>
<evidence type="ECO:0000256" key="7">
    <source>
        <dbReference type="SAM" id="MobiDB-lite"/>
    </source>
</evidence>
<evidence type="ECO:0000256" key="3">
    <source>
        <dbReference type="ARBA" id="ARBA00023110"/>
    </source>
</evidence>
<keyword evidence="3 5" id="KW-0697">Rotamase</keyword>
<dbReference type="EC" id="5.2.1.8" evidence="6"/>
<keyword evidence="4 5" id="KW-0413">Isomerase</keyword>
<proteinExistence type="inferred from homology"/>
<evidence type="ECO:0000259" key="9">
    <source>
        <dbReference type="PROSITE" id="PS50059"/>
    </source>
</evidence>
<dbReference type="Pfam" id="PF00254">
    <property type="entry name" value="FKBP_C"/>
    <property type="match status" value="1"/>
</dbReference>
<evidence type="ECO:0000256" key="6">
    <source>
        <dbReference type="RuleBase" id="RU003915"/>
    </source>
</evidence>
<comment type="catalytic activity">
    <reaction evidence="1 5 6">
        <text>[protein]-peptidylproline (omega=180) = [protein]-peptidylproline (omega=0)</text>
        <dbReference type="Rhea" id="RHEA:16237"/>
        <dbReference type="Rhea" id="RHEA-COMP:10747"/>
        <dbReference type="Rhea" id="RHEA-COMP:10748"/>
        <dbReference type="ChEBI" id="CHEBI:83833"/>
        <dbReference type="ChEBI" id="CHEBI:83834"/>
        <dbReference type="EC" id="5.2.1.8"/>
    </reaction>
</comment>
<evidence type="ECO:0000256" key="1">
    <source>
        <dbReference type="ARBA" id="ARBA00000971"/>
    </source>
</evidence>
<keyword evidence="8" id="KW-0732">Signal</keyword>
<feature type="domain" description="PPIase FKBP-type" evidence="9">
    <location>
        <begin position="90"/>
        <end position="178"/>
    </location>
</feature>
<dbReference type="PANTHER" id="PTHR43811">
    <property type="entry name" value="FKBP-TYPE PEPTIDYL-PROLYL CIS-TRANS ISOMERASE FKPA"/>
    <property type="match status" value="1"/>
</dbReference>
<evidence type="ECO:0000256" key="4">
    <source>
        <dbReference type="ARBA" id="ARBA00023235"/>
    </source>
</evidence>
<dbReference type="PANTHER" id="PTHR43811:SF19">
    <property type="entry name" value="39 KDA FK506-BINDING NUCLEAR PROTEIN"/>
    <property type="match status" value="1"/>
</dbReference>
<keyword evidence="11" id="KW-1185">Reference proteome</keyword>
<dbReference type="InterPro" id="IPR046357">
    <property type="entry name" value="PPIase_dom_sf"/>
</dbReference>
<feature type="region of interest" description="Disordered" evidence="7">
    <location>
        <begin position="23"/>
        <end position="45"/>
    </location>
</feature>
<evidence type="ECO:0000256" key="2">
    <source>
        <dbReference type="ARBA" id="ARBA00006577"/>
    </source>
</evidence>
<reference evidence="11" key="1">
    <citation type="journal article" date="2019" name="Int. J. Syst. Evol. Microbiol.">
        <title>The Global Catalogue of Microorganisms (GCM) 10K type strain sequencing project: providing services to taxonomists for standard genome sequencing and annotation.</title>
        <authorList>
            <consortium name="The Broad Institute Genomics Platform"/>
            <consortium name="The Broad Institute Genome Sequencing Center for Infectious Disease"/>
            <person name="Wu L."/>
            <person name="Ma J."/>
        </authorList>
    </citation>
    <scope>NUCLEOTIDE SEQUENCE [LARGE SCALE GENOMIC DNA]</scope>
    <source>
        <strain evidence="11">JCM 3296</strain>
    </source>
</reference>
<comment type="caution">
    <text evidence="10">The sequence shown here is derived from an EMBL/GenBank/DDBJ whole genome shotgun (WGS) entry which is preliminary data.</text>
</comment>
<evidence type="ECO:0000313" key="11">
    <source>
        <dbReference type="Proteomes" id="UP000649573"/>
    </source>
</evidence>
<dbReference type="SUPFAM" id="SSF54534">
    <property type="entry name" value="FKBP-like"/>
    <property type="match status" value="1"/>
</dbReference>
<dbReference type="RefSeq" id="WP_189259376.1">
    <property type="nucleotide sequence ID" value="NZ_BMRE01000073.1"/>
</dbReference>
<feature type="chain" id="PRO_5046733821" description="Peptidyl-prolyl cis-trans isomerase" evidence="8">
    <location>
        <begin position="26"/>
        <end position="181"/>
    </location>
</feature>
<comment type="similarity">
    <text evidence="2 6">Belongs to the FKBP-type PPIase family.</text>
</comment>
<accession>A0ABQ2VDC4</accession>
<dbReference type="EMBL" id="BMRE01000073">
    <property type="protein sequence ID" value="GGU80470.1"/>
    <property type="molecule type" value="Genomic_DNA"/>
</dbReference>
<organism evidence="10 11">
    <name type="scientific">Lentzea flava</name>
    <dbReference type="NCBI Taxonomy" id="103732"/>
    <lineage>
        <taxon>Bacteria</taxon>
        <taxon>Bacillati</taxon>
        <taxon>Actinomycetota</taxon>
        <taxon>Actinomycetes</taxon>
        <taxon>Pseudonocardiales</taxon>
        <taxon>Pseudonocardiaceae</taxon>
        <taxon>Lentzea</taxon>
    </lineage>
</organism>
<protein>
    <recommendedName>
        <fullName evidence="6">Peptidyl-prolyl cis-trans isomerase</fullName>
        <ecNumber evidence="6">5.2.1.8</ecNumber>
    </recommendedName>
</protein>
<gene>
    <name evidence="10" type="ORF">GCM10010178_84010</name>
</gene>
<dbReference type="InterPro" id="IPR001179">
    <property type="entry name" value="PPIase_FKBP_dom"/>
</dbReference>
<dbReference type="GO" id="GO:0016853">
    <property type="term" value="F:isomerase activity"/>
    <property type="evidence" value="ECO:0007669"/>
    <property type="project" value="UniProtKB-KW"/>
</dbReference>
<dbReference type="Gene3D" id="3.10.50.40">
    <property type="match status" value="1"/>
</dbReference>
<dbReference type="Proteomes" id="UP000649573">
    <property type="component" value="Unassembled WGS sequence"/>
</dbReference>
<feature type="signal peptide" evidence="8">
    <location>
        <begin position="1"/>
        <end position="25"/>
    </location>
</feature>
<evidence type="ECO:0000313" key="10">
    <source>
        <dbReference type="EMBL" id="GGU80470.1"/>
    </source>
</evidence>